<dbReference type="GO" id="GO:0061503">
    <property type="term" value="F:tRNA threonylcarbamoyladenosine dehydratase"/>
    <property type="evidence" value="ECO:0007669"/>
    <property type="project" value="TreeGrafter"/>
</dbReference>
<name>A0A9D9E5M2_9BACT</name>
<reference evidence="2" key="2">
    <citation type="journal article" date="2021" name="PeerJ">
        <title>Extensive microbial diversity within the chicken gut microbiome revealed by metagenomics and culture.</title>
        <authorList>
            <person name="Gilroy R."/>
            <person name="Ravi A."/>
            <person name="Getino M."/>
            <person name="Pursley I."/>
            <person name="Horton D.L."/>
            <person name="Alikhan N.F."/>
            <person name="Baker D."/>
            <person name="Gharbi K."/>
            <person name="Hall N."/>
            <person name="Watson M."/>
            <person name="Adriaenssens E.M."/>
            <person name="Foster-Nyarko E."/>
            <person name="Jarju S."/>
            <person name="Secka A."/>
            <person name="Antonio M."/>
            <person name="Oren A."/>
            <person name="Chaudhuri R.R."/>
            <person name="La Ragione R."/>
            <person name="Hildebrand F."/>
            <person name="Pallen M.J."/>
        </authorList>
    </citation>
    <scope>NUCLEOTIDE SEQUENCE</scope>
    <source>
        <strain evidence="2">G3-4614</strain>
    </source>
</reference>
<reference evidence="2" key="1">
    <citation type="submission" date="2020-10" db="EMBL/GenBank/DDBJ databases">
        <authorList>
            <person name="Gilroy R."/>
        </authorList>
    </citation>
    <scope>NUCLEOTIDE SEQUENCE</scope>
    <source>
        <strain evidence="2">G3-4614</strain>
    </source>
</reference>
<accession>A0A9D9E5M2</accession>
<proteinExistence type="predicted"/>
<evidence type="ECO:0000313" key="2">
    <source>
        <dbReference type="EMBL" id="MBO8438340.1"/>
    </source>
</evidence>
<dbReference type="Proteomes" id="UP000823636">
    <property type="component" value="Unassembled WGS sequence"/>
</dbReference>
<dbReference type="InterPro" id="IPR000594">
    <property type="entry name" value="ThiF_NAD_FAD-bd"/>
</dbReference>
<dbReference type="InterPro" id="IPR035985">
    <property type="entry name" value="Ubiquitin-activating_enz"/>
</dbReference>
<dbReference type="Gene3D" id="3.40.50.720">
    <property type="entry name" value="NAD(P)-binding Rossmann-like Domain"/>
    <property type="match status" value="1"/>
</dbReference>
<dbReference type="InterPro" id="IPR045886">
    <property type="entry name" value="ThiF/MoeB/HesA"/>
</dbReference>
<dbReference type="CDD" id="cd00755">
    <property type="entry name" value="YgdL_like"/>
    <property type="match status" value="1"/>
</dbReference>
<dbReference type="Pfam" id="PF00899">
    <property type="entry name" value="ThiF"/>
    <property type="match status" value="1"/>
</dbReference>
<comment type="caution">
    <text evidence="2">The sequence shown here is derived from an EMBL/GenBank/DDBJ whole genome shotgun (WGS) entry which is preliminary data.</text>
</comment>
<dbReference type="GO" id="GO:0008641">
    <property type="term" value="F:ubiquitin-like modifier activating enzyme activity"/>
    <property type="evidence" value="ECO:0007669"/>
    <property type="project" value="InterPro"/>
</dbReference>
<dbReference type="SUPFAM" id="SSF69572">
    <property type="entry name" value="Activating enzymes of the ubiquitin-like proteins"/>
    <property type="match status" value="1"/>
</dbReference>
<dbReference type="GO" id="GO:0061504">
    <property type="term" value="P:cyclic threonylcarbamoyladenosine biosynthetic process"/>
    <property type="evidence" value="ECO:0007669"/>
    <property type="project" value="TreeGrafter"/>
</dbReference>
<evidence type="ECO:0000313" key="3">
    <source>
        <dbReference type="Proteomes" id="UP000823636"/>
    </source>
</evidence>
<dbReference type="PANTHER" id="PTHR43267">
    <property type="entry name" value="TRNA THREONYLCARBAMOYLADENOSINE DEHYDRATASE"/>
    <property type="match status" value="1"/>
</dbReference>
<dbReference type="EMBL" id="JADIMW010000060">
    <property type="protein sequence ID" value="MBO8438340.1"/>
    <property type="molecule type" value="Genomic_DNA"/>
</dbReference>
<feature type="domain" description="THIF-type NAD/FAD binding fold" evidence="1">
    <location>
        <begin position="18"/>
        <end position="244"/>
    </location>
</feature>
<dbReference type="PANTHER" id="PTHR43267:SF1">
    <property type="entry name" value="TRNA THREONYLCARBAMOYLADENOSINE DEHYDRATASE"/>
    <property type="match status" value="1"/>
</dbReference>
<protein>
    <submittedName>
        <fullName evidence="2">tRNA threonylcarbamoyladenosine dehydratase</fullName>
    </submittedName>
</protein>
<dbReference type="AlphaFoldDB" id="A0A9D9E5M2"/>
<evidence type="ECO:0000259" key="1">
    <source>
        <dbReference type="Pfam" id="PF00899"/>
    </source>
</evidence>
<sequence>MASVWIDGCEWLSRTGIIVGEEGLKRLAGANVLVVGLGGVGAYAAELVARSGVGRMTVIDGDTVALSNINRQLPATSSSVGLLKAEVMAARLRDINPDIVLNVVPRYVEAAEMPGIVADGGYDMVIDAIDTVAPKVALIAACKELGVEVVSSMGAGGRIDPSAVRFADISKTEQCALARVVRRGLRERGIRSGVMTVFSVEPVPARFVLPVDERNKRSTVGTLSFMPALFGCYLAAYAVRKIAGLW</sequence>
<organism evidence="2 3">
    <name type="scientific">Candidatus Caccoplasma merdipullorum</name>
    <dbReference type="NCBI Taxonomy" id="2840718"/>
    <lineage>
        <taxon>Bacteria</taxon>
        <taxon>Pseudomonadati</taxon>
        <taxon>Bacteroidota</taxon>
        <taxon>Bacteroidia</taxon>
        <taxon>Bacteroidales</taxon>
        <taxon>Bacteroidaceae</taxon>
        <taxon>Bacteroidaceae incertae sedis</taxon>
        <taxon>Candidatus Caccoplasma</taxon>
    </lineage>
</organism>
<gene>
    <name evidence="2" type="ORF">IAC54_05510</name>
</gene>